<dbReference type="GO" id="GO:0005666">
    <property type="term" value="C:RNA polymerase III complex"/>
    <property type="evidence" value="ECO:0007669"/>
    <property type="project" value="TreeGrafter"/>
</dbReference>
<dbReference type="PANTHER" id="PTHR12069:SF0">
    <property type="entry name" value="DNA-DIRECTED RNA POLYMERASE III SUBUNIT RPC5"/>
    <property type="match status" value="1"/>
</dbReference>
<evidence type="ECO:0000313" key="3">
    <source>
        <dbReference type="Proteomes" id="UP000467841"/>
    </source>
</evidence>
<gene>
    <name evidence="2" type="ORF">MERR_LOCUS1754</name>
</gene>
<sequence>MDFDDQDKPKEVAKTRRFAPVPAGKPKPKPKPEPTAAEKPDPPPQTVAPSESVSKSEHDVDAKFVDSKVEPEVYNGVAVKRVVDPKVDKEPEPEPETTEEEEDVVVREIDVYFNPSIDDNTKLYVLQYPLRPSWRPYEIDERCEEVRVNPSTSQVEIDMSMDVNSRNYDSEFGSKLHMTKQTLTTTWKQPPTLDYAVGVLSGDKLHLNPVHAVAQLRPCMDYLSTKKKQEEAIKESAGTSKKQNKGAQALADQKPVIEEKWVSLKYHGLESEFCSKYLIGMMANENSSIDFTMTPYDSLP</sequence>
<dbReference type="AlphaFoldDB" id="A0A6D2HIW5"/>
<organism evidence="2 3">
    <name type="scientific">Microthlaspi erraticum</name>
    <dbReference type="NCBI Taxonomy" id="1685480"/>
    <lineage>
        <taxon>Eukaryota</taxon>
        <taxon>Viridiplantae</taxon>
        <taxon>Streptophyta</taxon>
        <taxon>Embryophyta</taxon>
        <taxon>Tracheophyta</taxon>
        <taxon>Spermatophyta</taxon>
        <taxon>Magnoliopsida</taxon>
        <taxon>eudicotyledons</taxon>
        <taxon>Gunneridae</taxon>
        <taxon>Pentapetalae</taxon>
        <taxon>rosids</taxon>
        <taxon>malvids</taxon>
        <taxon>Brassicales</taxon>
        <taxon>Brassicaceae</taxon>
        <taxon>Coluteocarpeae</taxon>
        <taxon>Microthlaspi</taxon>
    </lineage>
</organism>
<feature type="compositionally biased region" description="Basic and acidic residues" evidence="1">
    <location>
        <begin position="30"/>
        <end position="41"/>
    </location>
</feature>
<feature type="compositionally biased region" description="Basic and acidic residues" evidence="1">
    <location>
        <begin position="1"/>
        <end position="14"/>
    </location>
</feature>
<comment type="caution">
    <text evidence="2">The sequence shown here is derived from an EMBL/GenBank/DDBJ whole genome shotgun (WGS) entry which is preliminary data.</text>
</comment>
<dbReference type="GO" id="GO:0042797">
    <property type="term" value="P:tRNA transcription by RNA polymerase III"/>
    <property type="evidence" value="ECO:0007669"/>
    <property type="project" value="TreeGrafter"/>
</dbReference>
<proteinExistence type="predicted"/>
<name>A0A6D2HIW5_9BRAS</name>
<feature type="compositionally biased region" description="Basic and acidic residues" evidence="1">
    <location>
        <begin position="54"/>
        <end position="68"/>
    </location>
</feature>
<evidence type="ECO:0000313" key="2">
    <source>
        <dbReference type="EMBL" id="CAA7014520.1"/>
    </source>
</evidence>
<dbReference type="Proteomes" id="UP000467841">
    <property type="component" value="Unassembled WGS sequence"/>
</dbReference>
<dbReference type="Pfam" id="PF04801">
    <property type="entry name" value="RPC5"/>
    <property type="match status" value="1"/>
</dbReference>
<dbReference type="EMBL" id="CACVBM020000111">
    <property type="protein sequence ID" value="CAA7014520.1"/>
    <property type="molecule type" value="Genomic_DNA"/>
</dbReference>
<feature type="region of interest" description="Disordered" evidence="1">
    <location>
        <begin position="1"/>
        <end position="68"/>
    </location>
</feature>
<protein>
    <recommendedName>
        <fullName evidence="4">DNA-directed RNA polymerase III subunit RPC5</fullName>
    </recommendedName>
</protein>
<accession>A0A6D2HIW5</accession>
<keyword evidence="3" id="KW-1185">Reference proteome</keyword>
<evidence type="ECO:0000256" key="1">
    <source>
        <dbReference type="SAM" id="MobiDB-lite"/>
    </source>
</evidence>
<evidence type="ECO:0008006" key="4">
    <source>
        <dbReference type="Google" id="ProtNLM"/>
    </source>
</evidence>
<reference evidence="2" key="1">
    <citation type="submission" date="2020-01" db="EMBL/GenBank/DDBJ databases">
        <authorList>
            <person name="Mishra B."/>
        </authorList>
    </citation>
    <scope>NUCLEOTIDE SEQUENCE [LARGE SCALE GENOMIC DNA]</scope>
</reference>
<dbReference type="PANTHER" id="PTHR12069">
    <property type="entry name" value="DNA-DIRECTED RNA POLYMERASES III 80 KDA POLYPEPTIDE RNA POLYMERASE III SUBUNIT 5"/>
    <property type="match status" value="1"/>
</dbReference>
<dbReference type="OrthoDB" id="340681at2759"/>
<dbReference type="InterPro" id="IPR006886">
    <property type="entry name" value="RNA_pol_III_Rpc5"/>
</dbReference>